<dbReference type="KEGG" id="bgp:BGL_2c09370"/>
<organism evidence="1 2">
    <name type="scientific">Burkholderia plantarii</name>
    <dbReference type="NCBI Taxonomy" id="41899"/>
    <lineage>
        <taxon>Bacteria</taxon>
        <taxon>Pseudomonadati</taxon>
        <taxon>Pseudomonadota</taxon>
        <taxon>Betaproteobacteria</taxon>
        <taxon>Burkholderiales</taxon>
        <taxon>Burkholderiaceae</taxon>
        <taxon>Burkholderia</taxon>
    </lineage>
</organism>
<dbReference type="InterPro" id="IPR036866">
    <property type="entry name" value="RibonucZ/Hydroxyglut_hydro"/>
</dbReference>
<gene>
    <name evidence="1" type="ORF">BGL_2c09370</name>
</gene>
<dbReference type="Proteomes" id="UP000031838">
    <property type="component" value="Chromosome 2"/>
</dbReference>
<dbReference type="InterPro" id="IPR025638">
    <property type="entry name" value="DUF4336"/>
</dbReference>
<accession>A0A0B6S6U4</accession>
<proteinExistence type="predicted"/>
<dbReference type="EMBL" id="CP002581">
    <property type="protein sequence ID" value="AJK49015.1"/>
    <property type="molecule type" value="Genomic_DNA"/>
</dbReference>
<sequence length="258" mass="28756">MRLSIPFGMESLPTGTVRPRRCLVDSRPTTIMLRPITTDIWHLQHPFVAGGLRVSSRMTVVRLQDASLWLHSPVPLPAEVVAQLRTLGEVRYIVAPSKAHHLFVADCLKIFPEAALFGAPGLAAKRPDLRNLRELTRRVEPAWAADFEQVFFDGIPFGNETIWFHKASKTLIVTDLCQCWQDDAPFATRAFAALTGVRGRLAVPRTIRLLVKDRQAAGASAARILALPFTRVVMAHDSIVEVDAHRAVEQAFRVFAPR</sequence>
<dbReference type="SUPFAM" id="SSF56281">
    <property type="entry name" value="Metallo-hydrolase/oxidoreductase"/>
    <property type="match status" value="1"/>
</dbReference>
<evidence type="ECO:0000313" key="2">
    <source>
        <dbReference type="Proteomes" id="UP000031838"/>
    </source>
</evidence>
<dbReference type="PANTHER" id="PTHR33835:SF1">
    <property type="entry name" value="METALLO-BETA-LACTAMASE DOMAIN-CONTAINING PROTEIN"/>
    <property type="match status" value="1"/>
</dbReference>
<dbReference type="AlphaFoldDB" id="A0A0B6S6U4"/>
<dbReference type="Pfam" id="PF14234">
    <property type="entry name" value="DUF4336"/>
    <property type="match status" value="1"/>
</dbReference>
<keyword evidence="2" id="KW-1185">Reference proteome</keyword>
<reference evidence="2" key="1">
    <citation type="submission" date="2011-03" db="EMBL/GenBank/DDBJ databases">
        <authorList>
            <person name="Voget S."/>
            <person name="Streit W.R."/>
            <person name="Jaeger K.E."/>
            <person name="Daniel R."/>
        </authorList>
    </citation>
    <scope>NUCLEOTIDE SEQUENCE [LARGE SCALE GENOMIC DNA]</scope>
    <source>
        <strain evidence="2">PG1</strain>
    </source>
</reference>
<dbReference type="HOGENOM" id="CLU_056292_2_0_4"/>
<dbReference type="PANTHER" id="PTHR33835">
    <property type="entry name" value="YALI0C07656P"/>
    <property type="match status" value="1"/>
</dbReference>
<name>A0A0B6S6U4_BURPL</name>
<reference evidence="1 2" key="2">
    <citation type="journal article" date="2016" name="Appl. Microbiol. Biotechnol.">
        <title>Mutations improving production and secretion of extracellular lipase by Burkholderia glumae PG1.</title>
        <authorList>
            <person name="Knapp A."/>
            <person name="Voget S."/>
            <person name="Gao R."/>
            <person name="Zaburannyi N."/>
            <person name="Krysciak D."/>
            <person name="Breuer M."/>
            <person name="Hauer B."/>
            <person name="Streit W.R."/>
            <person name="Muller R."/>
            <person name="Daniel R."/>
            <person name="Jaeger K.E."/>
        </authorList>
    </citation>
    <scope>NUCLEOTIDE SEQUENCE [LARGE SCALE GENOMIC DNA]</scope>
    <source>
        <strain evidence="1 2">PG1</strain>
    </source>
</reference>
<evidence type="ECO:0008006" key="3">
    <source>
        <dbReference type="Google" id="ProtNLM"/>
    </source>
</evidence>
<protein>
    <recommendedName>
        <fullName evidence="3">DUF4336 domain-containing protein</fullName>
    </recommendedName>
</protein>
<evidence type="ECO:0000313" key="1">
    <source>
        <dbReference type="EMBL" id="AJK49015.1"/>
    </source>
</evidence>